<dbReference type="EMBL" id="KZ107850">
    <property type="protein sequence ID" value="OSS46854.1"/>
    <property type="molecule type" value="Genomic_DNA"/>
</dbReference>
<proteinExistence type="predicted"/>
<evidence type="ECO:0000313" key="1">
    <source>
        <dbReference type="EMBL" id="OSS46854.1"/>
    </source>
</evidence>
<evidence type="ECO:0000313" key="2">
    <source>
        <dbReference type="Proteomes" id="UP000193240"/>
    </source>
</evidence>
<dbReference type="AlphaFoldDB" id="A0A1Y2LSK0"/>
<dbReference type="Proteomes" id="UP000193240">
    <property type="component" value="Unassembled WGS sequence"/>
</dbReference>
<dbReference type="InParanoid" id="A0A1Y2LSK0"/>
<sequence>MVSAARLPVQRLSALRVLTRQSCAFSVSSQFLSPFTQHSNRLFRRAQHQNALSPSSTDTKSPHCKDPYQILHELITPDLETRTVVLTNVNILAIEDDLRELFAESGFR</sequence>
<accession>A0A1Y2LSK0</accession>
<keyword evidence="2" id="KW-1185">Reference proteome</keyword>
<gene>
    <name evidence="1" type="ORF">B5807_09040</name>
</gene>
<name>A0A1Y2LSK0_EPING</name>
<reference evidence="1 2" key="1">
    <citation type="journal article" date="2017" name="Genome Announc.">
        <title>Genome sequence of the saprophytic ascomycete Epicoccum nigrum ICMP 19927 strain isolated from New Zealand.</title>
        <authorList>
            <person name="Fokin M."/>
            <person name="Fleetwood D."/>
            <person name="Weir B.S."/>
            <person name="Villas-Boas S.G."/>
        </authorList>
    </citation>
    <scope>NUCLEOTIDE SEQUENCE [LARGE SCALE GENOMIC DNA]</scope>
    <source>
        <strain evidence="1 2">ICMP 19927</strain>
    </source>
</reference>
<organism evidence="1 2">
    <name type="scientific">Epicoccum nigrum</name>
    <name type="common">Soil fungus</name>
    <name type="synonym">Epicoccum purpurascens</name>
    <dbReference type="NCBI Taxonomy" id="105696"/>
    <lineage>
        <taxon>Eukaryota</taxon>
        <taxon>Fungi</taxon>
        <taxon>Dikarya</taxon>
        <taxon>Ascomycota</taxon>
        <taxon>Pezizomycotina</taxon>
        <taxon>Dothideomycetes</taxon>
        <taxon>Pleosporomycetidae</taxon>
        <taxon>Pleosporales</taxon>
        <taxon>Pleosporineae</taxon>
        <taxon>Didymellaceae</taxon>
        <taxon>Epicoccum</taxon>
    </lineage>
</organism>
<protein>
    <submittedName>
        <fullName evidence="1">Uncharacterized protein</fullName>
    </submittedName>
</protein>